<name>A0ABX7M878_9RHOO</name>
<dbReference type="PANTHER" id="PTHR13748:SF62">
    <property type="entry name" value="COBW DOMAIN-CONTAINING PROTEIN"/>
    <property type="match status" value="1"/>
</dbReference>
<dbReference type="InterPro" id="IPR003495">
    <property type="entry name" value="CobW/HypB/UreG_nucleotide-bd"/>
</dbReference>
<dbReference type="InterPro" id="IPR011629">
    <property type="entry name" value="CobW-like_C"/>
</dbReference>
<dbReference type="PANTHER" id="PTHR13748">
    <property type="entry name" value="COBW-RELATED"/>
    <property type="match status" value="1"/>
</dbReference>
<dbReference type="Pfam" id="PF07683">
    <property type="entry name" value="CobW_C"/>
    <property type="match status" value="1"/>
</dbReference>
<evidence type="ECO:0000256" key="2">
    <source>
        <dbReference type="ARBA" id="ARBA00022801"/>
    </source>
</evidence>
<comment type="function">
    <text evidence="5">Zinc chaperone that directly transfers zinc cofactor to target proteins, thereby activating them. Zinc is transferred from the CXCC motif in the GTPase domain to the zinc binding site in target proteins in a process requiring GTP hydrolysis.</text>
</comment>
<proteinExistence type="inferred from homology"/>
<dbReference type="Pfam" id="PF02492">
    <property type="entry name" value="cobW"/>
    <property type="match status" value="1"/>
</dbReference>
<dbReference type="Gene3D" id="3.30.1220.10">
    <property type="entry name" value="CobW-like, C-terminal domain"/>
    <property type="match status" value="1"/>
</dbReference>
<protein>
    <submittedName>
        <fullName evidence="8">GTP-binding protein</fullName>
    </submittedName>
</protein>
<evidence type="ECO:0000256" key="4">
    <source>
        <dbReference type="ARBA" id="ARBA00034320"/>
    </source>
</evidence>
<dbReference type="Proteomes" id="UP000663570">
    <property type="component" value="Chromosome"/>
</dbReference>
<evidence type="ECO:0000259" key="7">
    <source>
        <dbReference type="SMART" id="SM00833"/>
    </source>
</evidence>
<reference evidence="8 9" key="1">
    <citation type="submission" date="2021-02" db="EMBL/GenBank/DDBJ databases">
        <title>Niveibacterium changnyeongensis HC41.</title>
        <authorList>
            <person name="Kang M."/>
        </authorList>
    </citation>
    <scope>NUCLEOTIDE SEQUENCE [LARGE SCALE GENOMIC DNA]</scope>
    <source>
        <strain evidence="8 9">HC41</strain>
    </source>
</reference>
<evidence type="ECO:0000313" key="8">
    <source>
        <dbReference type="EMBL" id="QSI76933.1"/>
    </source>
</evidence>
<dbReference type="RefSeq" id="WP_206254516.1">
    <property type="nucleotide sequence ID" value="NZ_CP071060.1"/>
</dbReference>
<evidence type="ECO:0000313" key="9">
    <source>
        <dbReference type="Proteomes" id="UP000663570"/>
    </source>
</evidence>
<dbReference type="SUPFAM" id="SSF52540">
    <property type="entry name" value="P-loop containing nucleoside triphosphate hydrolases"/>
    <property type="match status" value="1"/>
</dbReference>
<sequence length="348" mass="38009">MRSPVPVTLLTGFLGSGKTTLLNHLLRDPALAGCAVLINEVGEVGLDHLLIERVDEEVVLLESGCLCCTVRGDLARTLRELCVRQEEGRLARLDRVVIETTGLADPAPVIHTLMRDPFLAYRFRLDGVVATVDPRHASWQLAQHPEAERQVAYADRIVMTKCDIATQAERDAAGRALDRLNPSAARFEGRMGRVPSELLAGMAFSAGPSATAALGTWLGSGRIEAADARDAFGRSVRATHSRDIQTHLLRFETPFEWDAFADALDLLLQVTGERILRVKGLVHIAGEAGPRVVHAVQQERYPDSSLPDWPDADRDTRLVFITRDLPRAPLEKAFLALCGVSARPAVPA</sequence>
<feature type="domain" description="CobW C-terminal" evidence="7">
    <location>
        <begin position="244"/>
        <end position="338"/>
    </location>
</feature>
<evidence type="ECO:0000256" key="1">
    <source>
        <dbReference type="ARBA" id="ARBA00022741"/>
    </source>
</evidence>
<comment type="similarity">
    <text evidence="4">Belongs to the SIMIBI class G3E GTPase family. ZNG1 subfamily.</text>
</comment>
<dbReference type="CDD" id="cd03112">
    <property type="entry name" value="CobW-like"/>
    <property type="match status" value="1"/>
</dbReference>
<keyword evidence="3" id="KW-0143">Chaperone</keyword>
<accession>A0ABX7M878</accession>
<keyword evidence="1" id="KW-0547">Nucleotide-binding</keyword>
<evidence type="ECO:0000256" key="3">
    <source>
        <dbReference type="ARBA" id="ARBA00023186"/>
    </source>
</evidence>
<keyword evidence="9" id="KW-1185">Reference proteome</keyword>
<evidence type="ECO:0000256" key="5">
    <source>
        <dbReference type="ARBA" id="ARBA00045658"/>
    </source>
</evidence>
<evidence type="ECO:0000256" key="6">
    <source>
        <dbReference type="ARBA" id="ARBA00049117"/>
    </source>
</evidence>
<gene>
    <name evidence="8" type="ORF">JY500_21210</name>
</gene>
<dbReference type="InterPro" id="IPR051316">
    <property type="entry name" value="Zinc-reg_GTPase_activator"/>
</dbReference>
<dbReference type="SUPFAM" id="SSF90002">
    <property type="entry name" value="Hypothetical protein YjiA, C-terminal domain"/>
    <property type="match status" value="1"/>
</dbReference>
<organism evidence="8 9">
    <name type="scientific">Niveibacterium microcysteis</name>
    <dbReference type="NCBI Taxonomy" id="2811415"/>
    <lineage>
        <taxon>Bacteria</taxon>
        <taxon>Pseudomonadati</taxon>
        <taxon>Pseudomonadota</taxon>
        <taxon>Betaproteobacteria</taxon>
        <taxon>Rhodocyclales</taxon>
        <taxon>Rhodocyclaceae</taxon>
        <taxon>Niveibacterium</taxon>
    </lineage>
</organism>
<dbReference type="SMART" id="SM00833">
    <property type="entry name" value="CobW_C"/>
    <property type="match status" value="1"/>
</dbReference>
<comment type="catalytic activity">
    <reaction evidence="6">
        <text>GTP + H2O = GDP + phosphate + H(+)</text>
        <dbReference type="Rhea" id="RHEA:19669"/>
        <dbReference type="ChEBI" id="CHEBI:15377"/>
        <dbReference type="ChEBI" id="CHEBI:15378"/>
        <dbReference type="ChEBI" id="CHEBI:37565"/>
        <dbReference type="ChEBI" id="CHEBI:43474"/>
        <dbReference type="ChEBI" id="CHEBI:58189"/>
    </reaction>
    <physiologicalReaction direction="left-to-right" evidence="6">
        <dbReference type="Rhea" id="RHEA:19670"/>
    </physiologicalReaction>
</comment>
<dbReference type="InterPro" id="IPR036627">
    <property type="entry name" value="CobW-likC_sf"/>
</dbReference>
<dbReference type="Gene3D" id="3.40.50.300">
    <property type="entry name" value="P-loop containing nucleotide triphosphate hydrolases"/>
    <property type="match status" value="1"/>
</dbReference>
<dbReference type="EMBL" id="CP071060">
    <property type="protein sequence ID" value="QSI76933.1"/>
    <property type="molecule type" value="Genomic_DNA"/>
</dbReference>
<keyword evidence="2" id="KW-0378">Hydrolase</keyword>
<dbReference type="InterPro" id="IPR027417">
    <property type="entry name" value="P-loop_NTPase"/>
</dbReference>